<evidence type="ECO:0000313" key="2">
    <source>
        <dbReference type="EMBL" id="KAJ7767711.1"/>
    </source>
</evidence>
<dbReference type="AlphaFoldDB" id="A0AAD7JN47"/>
<organism evidence="2 3">
    <name type="scientific">Mycena metata</name>
    <dbReference type="NCBI Taxonomy" id="1033252"/>
    <lineage>
        <taxon>Eukaryota</taxon>
        <taxon>Fungi</taxon>
        <taxon>Dikarya</taxon>
        <taxon>Basidiomycota</taxon>
        <taxon>Agaricomycotina</taxon>
        <taxon>Agaricomycetes</taxon>
        <taxon>Agaricomycetidae</taxon>
        <taxon>Agaricales</taxon>
        <taxon>Marasmiineae</taxon>
        <taxon>Mycenaceae</taxon>
        <taxon>Mycena</taxon>
    </lineage>
</organism>
<gene>
    <name evidence="2" type="ORF">B0H16DRAFT_1716629</name>
</gene>
<name>A0AAD7JN47_9AGAR</name>
<keyword evidence="3" id="KW-1185">Reference proteome</keyword>
<proteinExistence type="predicted"/>
<comment type="caution">
    <text evidence="2">The sequence shown here is derived from an EMBL/GenBank/DDBJ whole genome shotgun (WGS) entry which is preliminary data.</text>
</comment>
<accession>A0AAD7JN47</accession>
<dbReference type="Proteomes" id="UP001215598">
    <property type="component" value="Unassembled WGS sequence"/>
</dbReference>
<protein>
    <submittedName>
        <fullName evidence="2">Uncharacterized protein</fullName>
    </submittedName>
</protein>
<evidence type="ECO:0000313" key="3">
    <source>
        <dbReference type="Proteomes" id="UP001215598"/>
    </source>
</evidence>
<sequence length="121" mass="13390">MLDWLYVTLILCLIASNLTRLTSILQRLYAYFSRPRETQLIPYFDESGGQLIGMVRVPAQQLYRETAPASSVASAPIPTTTEGDNSRGQGQPPVTVPNSRTQSPDYLLMDLAQISPASSWD</sequence>
<feature type="compositionally biased region" description="Low complexity" evidence="1">
    <location>
        <begin position="67"/>
        <end position="81"/>
    </location>
</feature>
<evidence type="ECO:0000256" key="1">
    <source>
        <dbReference type="SAM" id="MobiDB-lite"/>
    </source>
</evidence>
<reference evidence="2" key="1">
    <citation type="submission" date="2023-03" db="EMBL/GenBank/DDBJ databases">
        <title>Massive genome expansion in bonnet fungi (Mycena s.s.) driven by repeated elements and novel gene families across ecological guilds.</title>
        <authorList>
            <consortium name="Lawrence Berkeley National Laboratory"/>
            <person name="Harder C.B."/>
            <person name="Miyauchi S."/>
            <person name="Viragh M."/>
            <person name="Kuo A."/>
            <person name="Thoen E."/>
            <person name="Andreopoulos B."/>
            <person name="Lu D."/>
            <person name="Skrede I."/>
            <person name="Drula E."/>
            <person name="Henrissat B."/>
            <person name="Morin E."/>
            <person name="Kohler A."/>
            <person name="Barry K."/>
            <person name="LaButti K."/>
            <person name="Morin E."/>
            <person name="Salamov A."/>
            <person name="Lipzen A."/>
            <person name="Mereny Z."/>
            <person name="Hegedus B."/>
            <person name="Baldrian P."/>
            <person name="Stursova M."/>
            <person name="Weitz H."/>
            <person name="Taylor A."/>
            <person name="Grigoriev I.V."/>
            <person name="Nagy L.G."/>
            <person name="Martin F."/>
            <person name="Kauserud H."/>
        </authorList>
    </citation>
    <scope>NUCLEOTIDE SEQUENCE</scope>
    <source>
        <strain evidence="2">CBHHK182m</strain>
    </source>
</reference>
<dbReference type="EMBL" id="JARKIB010000021">
    <property type="protein sequence ID" value="KAJ7767711.1"/>
    <property type="molecule type" value="Genomic_DNA"/>
</dbReference>
<feature type="region of interest" description="Disordered" evidence="1">
    <location>
        <begin position="67"/>
        <end position="105"/>
    </location>
</feature>